<evidence type="ECO:0000256" key="1">
    <source>
        <dbReference type="ARBA" id="ARBA00005564"/>
    </source>
</evidence>
<protein>
    <recommendedName>
        <fullName evidence="4">Carboxy-cis,cis-muconate cyclase</fullName>
    </recommendedName>
</protein>
<dbReference type="Pfam" id="PF10282">
    <property type="entry name" value="Lactonase"/>
    <property type="match status" value="1"/>
</dbReference>
<proteinExistence type="inferred from homology"/>
<comment type="caution">
    <text evidence="2">The sequence shown here is derived from an EMBL/GenBank/DDBJ whole genome shotgun (WGS) entry which is preliminary data.</text>
</comment>
<dbReference type="InterPro" id="IPR015943">
    <property type="entry name" value="WD40/YVTN_repeat-like_dom_sf"/>
</dbReference>
<dbReference type="SUPFAM" id="SSF75011">
    <property type="entry name" value="3-carboxy-cis,cis-mucoante lactonizing enzyme"/>
    <property type="match status" value="1"/>
</dbReference>
<dbReference type="InterPro" id="IPR019405">
    <property type="entry name" value="Lactonase_7-beta_prop"/>
</dbReference>
<dbReference type="InterPro" id="IPR050282">
    <property type="entry name" value="Cycloisomerase_2"/>
</dbReference>
<dbReference type="OrthoDB" id="1715191at2759"/>
<dbReference type="Proteomes" id="UP000606974">
    <property type="component" value="Unassembled WGS sequence"/>
</dbReference>
<dbReference type="Gene3D" id="2.130.10.10">
    <property type="entry name" value="YVTN repeat-like/Quinoprotein amine dehydrogenase"/>
    <property type="match status" value="1"/>
</dbReference>
<evidence type="ECO:0008006" key="4">
    <source>
        <dbReference type="Google" id="ProtNLM"/>
    </source>
</evidence>
<reference evidence="2" key="1">
    <citation type="submission" date="2020-02" db="EMBL/GenBank/DDBJ databases">
        <authorList>
            <person name="Palmer J.M."/>
        </authorList>
    </citation>
    <scope>NUCLEOTIDE SEQUENCE</scope>
    <source>
        <strain evidence="2">EPUS1.4</strain>
        <tissue evidence="2">Thallus</tissue>
    </source>
</reference>
<sequence length="359" mass="40342">MLHHLMVGTWTRPGAIFTFEFDDELLTLKLLKKTGINHDEPISWMTFDHARNNIYGASMKTFSSFSVKSPTEITYNMSHSIAGHPKASSLETRTRAIFVLAAKQPPYNVYGNPFYEYAGYGNVFSVNKDGTMESNIQNYEYSPESAVHGMVFDSTETYLYSADMWANRIWTHKKSSESGKLTLVGSVDAPAPGDHPRWVEIHPSGAYLYVLMEAGNNLAVYVIDQQTHMPVFTQLTYPLILPGLDKKLYRADVVSMSHSSKYLFATARANPTNITGYISAFSLGPAGNIIRQLCMNPTPNSGGHSNAVSPCPWSDEWLALTDDQDGWIEIYRWKDEWMARVAHCDVKEPGFGMNAIWYS</sequence>
<comment type="similarity">
    <text evidence="1">Belongs to the cycloisomerase 2 family.</text>
</comment>
<dbReference type="EMBL" id="JAACFV010000143">
    <property type="protein sequence ID" value="KAF7504256.1"/>
    <property type="molecule type" value="Genomic_DNA"/>
</dbReference>
<gene>
    <name evidence="2" type="ORF">GJ744_002514</name>
</gene>
<dbReference type="GO" id="GO:0017057">
    <property type="term" value="F:6-phosphogluconolactonase activity"/>
    <property type="evidence" value="ECO:0007669"/>
    <property type="project" value="TreeGrafter"/>
</dbReference>
<name>A0A8H7ABV1_9EURO</name>
<evidence type="ECO:0000313" key="3">
    <source>
        <dbReference type="Proteomes" id="UP000606974"/>
    </source>
</evidence>
<organism evidence="2 3">
    <name type="scientific">Endocarpon pusillum</name>
    <dbReference type="NCBI Taxonomy" id="364733"/>
    <lineage>
        <taxon>Eukaryota</taxon>
        <taxon>Fungi</taxon>
        <taxon>Dikarya</taxon>
        <taxon>Ascomycota</taxon>
        <taxon>Pezizomycotina</taxon>
        <taxon>Eurotiomycetes</taxon>
        <taxon>Chaetothyriomycetidae</taxon>
        <taxon>Verrucariales</taxon>
        <taxon>Verrucariaceae</taxon>
        <taxon>Endocarpon</taxon>
    </lineage>
</organism>
<dbReference type="PANTHER" id="PTHR30344:SF4">
    <property type="entry name" value="CYCLASE, PUTATIVE (AFU_ORTHOLOGUE AFUA_6G11580)-RELATED"/>
    <property type="match status" value="1"/>
</dbReference>
<dbReference type="FunFam" id="2.130.10.10:FF:000244">
    <property type="entry name" value="Carboxy-cis,cis-muconate cyclase"/>
    <property type="match status" value="1"/>
</dbReference>
<dbReference type="AlphaFoldDB" id="A0A8H7ABV1"/>
<keyword evidence="3" id="KW-1185">Reference proteome</keyword>
<accession>A0A8H7ABV1</accession>
<evidence type="ECO:0000313" key="2">
    <source>
        <dbReference type="EMBL" id="KAF7504256.1"/>
    </source>
</evidence>
<dbReference type="PANTHER" id="PTHR30344">
    <property type="entry name" value="6-PHOSPHOGLUCONOLACTONASE-RELATED"/>
    <property type="match status" value="1"/>
</dbReference>